<dbReference type="Proteomes" id="UP000266841">
    <property type="component" value="Unassembled WGS sequence"/>
</dbReference>
<organism evidence="1 2">
    <name type="scientific">Thalassiosira oceanica</name>
    <name type="common">Marine diatom</name>
    <dbReference type="NCBI Taxonomy" id="159749"/>
    <lineage>
        <taxon>Eukaryota</taxon>
        <taxon>Sar</taxon>
        <taxon>Stramenopiles</taxon>
        <taxon>Ochrophyta</taxon>
        <taxon>Bacillariophyta</taxon>
        <taxon>Coscinodiscophyceae</taxon>
        <taxon>Thalassiosirophycidae</taxon>
        <taxon>Thalassiosirales</taxon>
        <taxon>Thalassiosiraceae</taxon>
        <taxon>Thalassiosira</taxon>
    </lineage>
</organism>
<reference evidence="1 2" key="1">
    <citation type="journal article" date="2012" name="Genome Biol.">
        <title>Genome and low-iron response of an oceanic diatom adapted to chronic iron limitation.</title>
        <authorList>
            <person name="Lommer M."/>
            <person name="Specht M."/>
            <person name="Roy A.S."/>
            <person name="Kraemer L."/>
            <person name="Andreson R."/>
            <person name="Gutowska M.A."/>
            <person name="Wolf J."/>
            <person name="Bergner S.V."/>
            <person name="Schilhabel M.B."/>
            <person name="Klostermeier U.C."/>
            <person name="Beiko R.G."/>
            <person name="Rosenstiel P."/>
            <person name="Hippler M."/>
            <person name="Laroche J."/>
        </authorList>
    </citation>
    <scope>NUCLEOTIDE SEQUENCE [LARGE SCALE GENOMIC DNA]</scope>
    <source>
        <strain evidence="1 2">CCMP1005</strain>
    </source>
</reference>
<dbReference type="AlphaFoldDB" id="K0SXJ5"/>
<dbReference type="EMBL" id="AGNL01015571">
    <property type="protein sequence ID" value="EJK65686.1"/>
    <property type="molecule type" value="Genomic_DNA"/>
</dbReference>
<feature type="non-terminal residue" evidence="1">
    <location>
        <position position="1"/>
    </location>
</feature>
<evidence type="ECO:0000313" key="2">
    <source>
        <dbReference type="Proteomes" id="UP000266841"/>
    </source>
</evidence>
<keyword evidence="2" id="KW-1185">Reference proteome</keyword>
<accession>K0SXJ5</accession>
<proteinExistence type="predicted"/>
<evidence type="ECO:0000313" key="1">
    <source>
        <dbReference type="EMBL" id="EJK65686.1"/>
    </source>
</evidence>
<protein>
    <submittedName>
        <fullName evidence="1">Uncharacterized protein</fullName>
    </submittedName>
</protein>
<sequence>RVRYSPAVADIPAHVVGTASLRAVLAAEARTPDPAARPFDMASNTCLHYAGAIWRELGLREDTALADFIVENIVARSGSGEVIARHLAEKDPTAVAGSGLHSDIIKKAVYSQMEL</sequence>
<comment type="caution">
    <text evidence="1">The sequence shown here is derived from an EMBL/GenBank/DDBJ whole genome shotgun (WGS) entry which is preliminary data.</text>
</comment>
<gene>
    <name evidence="1" type="ORF">THAOC_13430</name>
</gene>
<name>K0SXJ5_THAOC</name>